<name>A0A8S1NNE0_PARPR</name>
<dbReference type="InterPro" id="IPR002048">
    <property type="entry name" value="EF_hand_dom"/>
</dbReference>
<gene>
    <name evidence="4" type="ORF">PPRIM_AZ9-3.1.T0890110</name>
</gene>
<feature type="region of interest" description="Disordered" evidence="2">
    <location>
        <begin position="581"/>
        <end position="653"/>
    </location>
</feature>
<dbReference type="OMA" id="AICYEYF"/>
<evidence type="ECO:0000259" key="3">
    <source>
        <dbReference type="PROSITE" id="PS50222"/>
    </source>
</evidence>
<dbReference type="PANTHER" id="PTHR34894:SF5">
    <property type="entry name" value="EF-HAND DOMAIN-CONTAINING PROTEIN"/>
    <property type="match status" value="1"/>
</dbReference>
<dbReference type="PANTHER" id="PTHR34894">
    <property type="entry name" value="SAM-DEPENDENT METHYLTRANSFERASE RSMI, CONSERVED SITE"/>
    <property type="match status" value="1"/>
</dbReference>
<protein>
    <recommendedName>
        <fullName evidence="3">EF-hand domain-containing protein</fullName>
    </recommendedName>
</protein>
<dbReference type="EMBL" id="CAJJDM010000092">
    <property type="protein sequence ID" value="CAD8091886.1"/>
    <property type="molecule type" value="Genomic_DNA"/>
</dbReference>
<evidence type="ECO:0000256" key="2">
    <source>
        <dbReference type="SAM" id="MobiDB-lite"/>
    </source>
</evidence>
<dbReference type="AlphaFoldDB" id="A0A8S1NNE0"/>
<keyword evidence="1" id="KW-0175">Coiled coil</keyword>
<feature type="compositionally biased region" description="Polar residues" evidence="2">
    <location>
        <begin position="619"/>
        <end position="642"/>
    </location>
</feature>
<feature type="coiled-coil region" evidence="1">
    <location>
        <begin position="468"/>
        <end position="523"/>
    </location>
</feature>
<proteinExistence type="predicted"/>
<dbReference type="PROSITE" id="PS50222">
    <property type="entry name" value="EF_HAND_2"/>
    <property type="match status" value="1"/>
</dbReference>
<organism evidence="4 5">
    <name type="scientific">Paramecium primaurelia</name>
    <dbReference type="NCBI Taxonomy" id="5886"/>
    <lineage>
        <taxon>Eukaryota</taxon>
        <taxon>Sar</taxon>
        <taxon>Alveolata</taxon>
        <taxon>Ciliophora</taxon>
        <taxon>Intramacronucleata</taxon>
        <taxon>Oligohymenophorea</taxon>
        <taxon>Peniculida</taxon>
        <taxon>Parameciidae</taxon>
        <taxon>Paramecium</taxon>
    </lineage>
</organism>
<feature type="domain" description="EF-hand" evidence="3">
    <location>
        <begin position="899"/>
        <end position="934"/>
    </location>
</feature>
<feature type="coiled-coil region" evidence="1">
    <location>
        <begin position="264"/>
        <end position="319"/>
    </location>
</feature>
<dbReference type="InterPro" id="IPR018247">
    <property type="entry name" value="EF_Hand_1_Ca_BS"/>
</dbReference>
<reference evidence="4" key="1">
    <citation type="submission" date="2021-01" db="EMBL/GenBank/DDBJ databases">
        <authorList>
            <consortium name="Genoscope - CEA"/>
            <person name="William W."/>
        </authorList>
    </citation>
    <scope>NUCLEOTIDE SEQUENCE</scope>
</reference>
<evidence type="ECO:0000313" key="5">
    <source>
        <dbReference type="Proteomes" id="UP000688137"/>
    </source>
</evidence>
<evidence type="ECO:0000313" key="4">
    <source>
        <dbReference type="EMBL" id="CAD8091886.1"/>
    </source>
</evidence>
<dbReference type="GO" id="GO:0005509">
    <property type="term" value="F:calcium ion binding"/>
    <property type="evidence" value="ECO:0007669"/>
    <property type="project" value="InterPro"/>
</dbReference>
<sequence>MISQKQLPNISRTPQAKSFHSIEHLFNSSQKQSKQFHDNSLKSLNNISNVSFIRNDKHEVKQDQYYASPLLSKSQMFEVERQSRQRRNEVYSQMLSENPFKFNNDSQEDIVPEYPRSTYKNLCKYQKDKEKLAQLLHETSEFSDKLSQHVPQTKPANVLIQRQDVIKLAQWIDYQMKIIVVDSKLKEEKLLIQLEQVFNQSLKELVREISIDCVEKGVLLEKIWNQYVNFNNIVISANQQDTINQEKEYLNQLKQVHQTYQLSVQVYEDKVKLLEKQIQQQQSKYEEKIMDFDNLNSKYKHIIQKFQDLKLENDELKNNYCITMNENEELSIKNNSLLIENQKILKQLNDRINHSLQKSKRGQNAYGDFDDHKSTSCYDLYSTMEIHVNKLTQTNIPDKIQQYAQTDYRYFKQVGVQCDNLDMDEQLISSPQSSINRNNSNPPNSEIRKIKEINFALEERVQIEIQVQDQLKKQKQQIQREVEAQQIKLTNQDNLIVQLQKDIENLQQQLDKKNDNKQREMTVVSIDQQNTDQQMTLGPQQTTSSIKTNLKIESQNKIHENVSDLNKLSQSQKSKQLINLEVSKQSQSQSSQQFKQTNSTGLSKLSSIETKDSKKQVKSFKNSTQIIPRRQSQNSLHVSNSQELDKNQNNEDPLSKLVNDFMIDTKYNHNQRSSIVQQRRQTQQQNYIMIQQEKLQQKQQKLKRENIYVDVALAFISQLQQDFKQNPDQIENTITLLNILKQVSFFYKERLEQKYPLYAICYEYFMNQYGLKNVAEQKMTQFCQSLIFYKQNHRIRLFSRFLQLNEGISNEDLDFYIQSLSTLDEHSNPLNLLYCNQNNDCIYVKQSKIQKQLMILNEKGQEILEQLKQDHKIIKGEIYVDLDQYYLFCLEQFQYLRKIQQDNFHELFLAIDVDDNQIINIEEFLILFNLIEDNQNYLLYKKLFLKEIQNNDGLNFYQFGMFCMHNNLFTKQRQDNFFFSNQDSINAIYNNWGYQRNIITGRLKQSNCFNQYYQNLIRKLDNALKNNLSYTWNLWKILEEQSKKVFLDTIIMSFIGNNLNSITEKYEFLFSKD</sequence>
<feature type="compositionally biased region" description="Polar residues" evidence="2">
    <location>
        <begin position="597"/>
        <end position="608"/>
    </location>
</feature>
<accession>A0A8S1NNE0</accession>
<comment type="caution">
    <text evidence="4">The sequence shown here is derived from an EMBL/GenBank/DDBJ whole genome shotgun (WGS) entry which is preliminary data.</text>
</comment>
<dbReference type="Proteomes" id="UP000688137">
    <property type="component" value="Unassembled WGS sequence"/>
</dbReference>
<evidence type="ECO:0000256" key="1">
    <source>
        <dbReference type="SAM" id="Coils"/>
    </source>
</evidence>
<keyword evidence="5" id="KW-1185">Reference proteome</keyword>
<feature type="compositionally biased region" description="Low complexity" evidence="2">
    <location>
        <begin position="583"/>
        <end position="596"/>
    </location>
</feature>
<dbReference type="PROSITE" id="PS00018">
    <property type="entry name" value="EF_HAND_1"/>
    <property type="match status" value="1"/>
</dbReference>